<accession>A0A8J3J8L6</accession>
<dbReference type="AlphaFoldDB" id="A0A8J3J8L6"/>
<evidence type="ECO:0000256" key="2">
    <source>
        <dbReference type="SAM" id="MobiDB-lite"/>
    </source>
</evidence>
<dbReference type="EMBL" id="BOMB01000012">
    <property type="protein sequence ID" value="GID11383.1"/>
    <property type="molecule type" value="Genomic_DNA"/>
</dbReference>
<name>A0A8J3J8L6_9ACTN</name>
<reference evidence="3" key="1">
    <citation type="submission" date="2021-01" db="EMBL/GenBank/DDBJ databases">
        <title>Whole genome shotgun sequence of Actinocatenispora rupis NBRC 107355.</title>
        <authorList>
            <person name="Komaki H."/>
            <person name="Tamura T."/>
        </authorList>
    </citation>
    <scope>NUCLEOTIDE SEQUENCE</scope>
    <source>
        <strain evidence="3">NBRC 107355</strain>
    </source>
</reference>
<dbReference type="Gene3D" id="2.130.10.130">
    <property type="entry name" value="Integrin alpha, N-terminal"/>
    <property type="match status" value="1"/>
</dbReference>
<protein>
    <recommendedName>
        <fullName evidence="5">Repeat domain-containing protein</fullName>
    </recommendedName>
</protein>
<feature type="compositionally biased region" description="Pro residues" evidence="2">
    <location>
        <begin position="761"/>
        <end position="771"/>
    </location>
</feature>
<dbReference type="SUPFAM" id="SSF69322">
    <property type="entry name" value="Tricorn protease domain 2"/>
    <property type="match status" value="1"/>
</dbReference>
<organism evidence="3 4">
    <name type="scientific">Actinocatenispora rupis</name>
    <dbReference type="NCBI Taxonomy" id="519421"/>
    <lineage>
        <taxon>Bacteria</taxon>
        <taxon>Bacillati</taxon>
        <taxon>Actinomycetota</taxon>
        <taxon>Actinomycetes</taxon>
        <taxon>Micromonosporales</taxon>
        <taxon>Micromonosporaceae</taxon>
        <taxon>Actinocatenispora</taxon>
    </lineage>
</organism>
<evidence type="ECO:0000256" key="1">
    <source>
        <dbReference type="ARBA" id="ARBA00022729"/>
    </source>
</evidence>
<dbReference type="Pfam" id="PF13517">
    <property type="entry name" value="FG-GAP_3"/>
    <property type="match status" value="1"/>
</dbReference>
<feature type="region of interest" description="Disordered" evidence="2">
    <location>
        <begin position="741"/>
        <end position="771"/>
    </location>
</feature>
<evidence type="ECO:0000313" key="3">
    <source>
        <dbReference type="EMBL" id="GID11383.1"/>
    </source>
</evidence>
<gene>
    <name evidence="3" type="ORF">Aru02nite_22720</name>
</gene>
<comment type="caution">
    <text evidence="3">The sequence shown here is derived from an EMBL/GenBank/DDBJ whole genome shotgun (WGS) entry which is preliminary data.</text>
</comment>
<dbReference type="Proteomes" id="UP000612808">
    <property type="component" value="Unassembled WGS sequence"/>
</dbReference>
<keyword evidence="4" id="KW-1185">Reference proteome</keyword>
<evidence type="ECO:0008006" key="5">
    <source>
        <dbReference type="Google" id="ProtNLM"/>
    </source>
</evidence>
<dbReference type="SUPFAM" id="SSF69318">
    <property type="entry name" value="Integrin alpha N-terminal domain"/>
    <property type="match status" value="1"/>
</dbReference>
<dbReference type="InterPro" id="IPR013517">
    <property type="entry name" value="FG-GAP"/>
</dbReference>
<proteinExistence type="predicted"/>
<evidence type="ECO:0000313" key="4">
    <source>
        <dbReference type="Proteomes" id="UP000612808"/>
    </source>
</evidence>
<sequence>MLTGLKNLYLTATDLAWTTNADPFVVRMLPTVAILDGTADTLTPATVSTNSTYALAPVGGHLLSGLPYSNGYPQKMLDYRFGGGEPTTVFGYAPGTPVVAADGSVIAVGGADRSSVAVHRYVDGADNELTDTTVLDLPPVPGRNAGIALSRGYLRHVEGFPQLDGTTQFRLFNHALAADAGDPEQPSTYPRKLSATMIRCQDGQECVRGADDHVWGMPYLTTDSSGQARIEAVGGSVAFTLPTTGGRIVDSDRNFVIVAGASGQQYVAYLSQDEIVASGPITGAALWDATLWQAPTTGTAGTLTATDLITRKIVRTISVGTCRPTDVQVAQHWLYWSCGVSGPAGVYDLTTGTKTGVPAGRALLGDGYVVRHDTAAGTLRLTDVHTGTAAPERTIATLPASERGVTWAVDRFGGDLAYVDGDGATHVLDPGVPASTPTAYVEWTHPWIEVRAGEQWEATLTVSRPVDGWRLTITRASTGAVVHTATGGASRGPVYLGWDMHLPDGSMPPSGPYHWQLTATVGGGTATVGGASGYLTVECGTRPFRSYDCDGSAALLAVHIDADYGRAAWWQGNAAGTLTSNGYTEDWQLGSRSTDVSALVPFGDINDDGYGDLLARTGDGVVYAHLGIGQASFGGRTKVRLGGGYNAYNALLSVGDVDRDGYDDLLERDTSGTVWFKGGTGKTSLKARVQIATGWNTYTRLAAVGDVNGNGRGDLLAVDHNNIVWRYYGAAGGTFPSGTCPATGGPTWSPATPPARSGATTPPPPPRTRTA</sequence>
<keyword evidence="1" id="KW-0732">Signal</keyword>
<dbReference type="InterPro" id="IPR028994">
    <property type="entry name" value="Integrin_alpha_N"/>
</dbReference>
<dbReference type="RefSeq" id="WP_203657381.1">
    <property type="nucleotide sequence ID" value="NZ_BAAAZM010000006.1"/>
</dbReference>